<evidence type="ECO:0000256" key="2">
    <source>
        <dbReference type="SAM" id="MobiDB-lite"/>
    </source>
</evidence>
<dbReference type="InterPro" id="IPR003582">
    <property type="entry name" value="ShKT_dom"/>
</dbReference>
<sequence length="168" mass="18872">MDVVAAKQKESTNMPEDLIASDNEVQNIRQQSRLDSRRRKLDFDAGEESFLHSIDNVERILSDGVPTLKLSDFDEKKLDEVERTLEGSGNEKPDVKTFSIVYTSTDTSPYTSVELLTDEPEAVTPAGISCKDAHEYCPAWKSGQLCVTSPMFMYRFCRKTCEMCAGTL</sequence>
<evidence type="ECO:0000259" key="3">
    <source>
        <dbReference type="PROSITE" id="PS51670"/>
    </source>
</evidence>
<dbReference type="Proteomes" id="UP000053660">
    <property type="component" value="Unassembled WGS sequence"/>
</dbReference>
<feature type="compositionally biased region" description="Polar residues" evidence="2">
    <location>
        <begin position="23"/>
        <end position="33"/>
    </location>
</feature>
<proteinExistence type="predicted"/>
<keyword evidence="5" id="KW-1185">Reference proteome</keyword>
<dbReference type="PROSITE" id="PS51670">
    <property type="entry name" value="SHKT"/>
    <property type="match status" value="1"/>
</dbReference>
<gene>
    <name evidence="4" type="ORF">OESDEN_17736</name>
</gene>
<dbReference type="Gene3D" id="1.10.10.1940">
    <property type="match status" value="1"/>
</dbReference>
<evidence type="ECO:0000256" key="1">
    <source>
        <dbReference type="PROSITE-ProRule" id="PRU01005"/>
    </source>
</evidence>
<organism evidence="4 5">
    <name type="scientific">Oesophagostomum dentatum</name>
    <name type="common">Nodular worm</name>
    <dbReference type="NCBI Taxonomy" id="61180"/>
    <lineage>
        <taxon>Eukaryota</taxon>
        <taxon>Metazoa</taxon>
        <taxon>Ecdysozoa</taxon>
        <taxon>Nematoda</taxon>
        <taxon>Chromadorea</taxon>
        <taxon>Rhabditida</taxon>
        <taxon>Rhabditina</taxon>
        <taxon>Rhabditomorpha</taxon>
        <taxon>Strongyloidea</taxon>
        <taxon>Strongylidae</taxon>
        <taxon>Oesophagostomum</taxon>
    </lineage>
</organism>
<comment type="caution">
    <text evidence="1">Lacks conserved residue(s) required for the propagation of feature annotation.</text>
</comment>
<feature type="domain" description="ShKT" evidence="3">
    <location>
        <begin position="130"/>
        <end position="164"/>
    </location>
</feature>
<dbReference type="Pfam" id="PF01549">
    <property type="entry name" value="ShK"/>
    <property type="match status" value="1"/>
</dbReference>
<dbReference type="EMBL" id="KN578597">
    <property type="protein sequence ID" value="KHJ82570.1"/>
    <property type="molecule type" value="Genomic_DNA"/>
</dbReference>
<protein>
    <submittedName>
        <fullName evidence="4">ShTK domain protein</fullName>
    </submittedName>
</protein>
<reference evidence="4 5" key="1">
    <citation type="submission" date="2014-03" db="EMBL/GenBank/DDBJ databases">
        <title>Draft genome of the hookworm Oesophagostomum dentatum.</title>
        <authorList>
            <person name="Mitreva M."/>
        </authorList>
    </citation>
    <scope>NUCLEOTIDE SEQUENCE [LARGE SCALE GENOMIC DNA]</scope>
    <source>
        <strain evidence="4 5">OD-Hann</strain>
    </source>
</reference>
<name>A0A0B1SHA0_OESDE</name>
<evidence type="ECO:0000313" key="4">
    <source>
        <dbReference type="EMBL" id="KHJ82570.1"/>
    </source>
</evidence>
<accession>A0A0B1SHA0</accession>
<feature type="region of interest" description="Disordered" evidence="2">
    <location>
        <begin position="1"/>
        <end position="38"/>
    </location>
</feature>
<dbReference type="SMART" id="SM00254">
    <property type="entry name" value="ShKT"/>
    <property type="match status" value="1"/>
</dbReference>
<evidence type="ECO:0000313" key="5">
    <source>
        <dbReference type="Proteomes" id="UP000053660"/>
    </source>
</evidence>
<keyword evidence="1" id="KW-1015">Disulfide bond</keyword>
<dbReference type="AlphaFoldDB" id="A0A0B1SHA0"/>
<feature type="disulfide bond" evidence="1">
    <location>
        <begin position="130"/>
        <end position="164"/>
    </location>
</feature>